<evidence type="ECO:0000313" key="10">
    <source>
        <dbReference type="Proteomes" id="UP000219072"/>
    </source>
</evidence>
<dbReference type="Pfam" id="PF02518">
    <property type="entry name" value="HATPase_c"/>
    <property type="match status" value="1"/>
</dbReference>
<dbReference type="SMART" id="SM00387">
    <property type="entry name" value="HATPase_c"/>
    <property type="match status" value="1"/>
</dbReference>
<keyword evidence="7" id="KW-0812">Transmembrane</keyword>
<dbReference type="InterPro" id="IPR036890">
    <property type="entry name" value="HATPase_C_sf"/>
</dbReference>
<proteinExistence type="predicted"/>
<evidence type="ECO:0000256" key="7">
    <source>
        <dbReference type="SAM" id="Phobius"/>
    </source>
</evidence>
<comment type="catalytic activity">
    <reaction evidence="1">
        <text>ATP + protein L-histidine = ADP + protein N-phospho-L-histidine.</text>
        <dbReference type="EC" id="2.7.13.3"/>
    </reaction>
</comment>
<dbReference type="Gene3D" id="3.30.565.10">
    <property type="entry name" value="Histidine kinase-like ATPase, C-terminal domain"/>
    <property type="match status" value="1"/>
</dbReference>
<feature type="compositionally biased region" description="Basic and acidic residues" evidence="6">
    <location>
        <begin position="497"/>
        <end position="509"/>
    </location>
</feature>
<keyword evidence="5 9" id="KW-0418">Kinase</keyword>
<dbReference type="OrthoDB" id="4652229at2"/>
<name>A0A286DYA5_9ACTN</name>
<dbReference type="GO" id="GO:0000160">
    <property type="term" value="P:phosphorelay signal transduction system"/>
    <property type="evidence" value="ECO:0007669"/>
    <property type="project" value="TreeGrafter"/>
</dbReference>
<dbReference type="InterPro" id="IPR003594">
    <property type="entry name" value="HATPase_dom"/>
</dbReference>
<keyword evidence="10" id="KW-1185">Reference proteome</keyword>
<feature type="compositionally biased region" description="Basic and acidic residues" evidence="6">
    <location>
        <begin position="409"/>
        <end position="421"/>
    </location>
</feature>
<dbReference type="GO" id="GO:0005886">
    <property type="term" value="C:plasma membrane"/>
    <property type="evidence" value="ECO:0007669"/>
    <property type="project" value="TreeGrafter"/>
</dbReference>
<reference evidence="9 10" key="1">
    <citation type="submission" date="2017-09" db="EMBL/GenBank/DDBJ databases">
        <authorList>
            <person name="Ehlers B."/>
            <person name="Leendertz F.H."/>
        </authorList>
    </citation>
    <scope>NUCLEOTIDE SEQUENCE [LARGE SCALE GENOMIC DNA]</scope>
    <source>
        <strain evidence="9 10">CGMCC 4.7095</strain>
    </source>
</reference>
<feature type="region of interest" description="Disordered" evidence="6">
    <location>
        <begin position="360"/>
        <end position="509"/>
    </location>
</feature>
<dbReference type="RefSeq" id="WP_097232075.1">
    <property type="nucleotide sequence ID" value="NZ_OCNE01000011.1"/>
</dbReference>
<evidence type="ECO:0000313" key="9">
    <source>
        <dbReference type="EMBL" id="SOD63623.1"/>
    </source>
</evidence>
<feature type="domain" description="Histidine kinase/HSP90-like ATPase" evidence="8">
    <location>
        <begin position="248"/>
        <end position="359"/>
    </location>
</feature>
<feature type="transmembrane region" description="Helical" evidence="7">
    <location>
        <begin position="48"/>
        <end position="69"/>
    </location>
</feature>
<dbReference type="EMBL" id="OCNE01000011">
    <property type="protein sequence ID" value="SOD63623.1"/>
    <property type="molecule type" value="Genomic_DNA"/>
</dbReference>
<keyword evidence="7" id="KW-1133">Transmembrane helix</keyword>
<evidence type="ECO:0000256" key="6">
    <source>
        <dbReference type="SAM" id="MobiDB-lite"/>
    </source>
</evidence>
<evidence type="ECO:0000256" key="2">
    <source>
        <dbReference type="ARBA" id="ARBA00012438"/>
    </source>
</evidence>
<accession>A0A286DYA5</accession>
<sequence>MTAHTRPERPRPQRPAKRQMLLALLITLAVTGLTWTVAVSLAEDSVRLPLAWGAGAAAVALCVAVPWAVHGRAETRRLTAELAERRHRLDDFADQEVPALVGRLRGGASTDTALGAARPDNNAEAKVLRTLAEEVGRAEAGKAAALAAGAGAAARLQALTIGMLAELREMEHRHGDEDVLGDLLLLDHRTAQAGRLADSIAVITGARSGRRWSKPIVMESIIRGAMGRIGGYQRVRSHSTVNVAVAGHAAEGVMHALAELLDNAANFSPPTAEVHVYVEEVQTGVVITVEDSGLVMSDVALRRAERAVSARELDLSALSGTRLGLAVVGRLARKHGLKVSFRPSARGGTGVLMVIPQELISRPRSPEESPGRATPAKTVPAAPAKAAAPLPSPTPAPEAERPVPPAPVADDRPPATREHSPAESTGTDELPQFGESGLPKRRRGRTLANANRQERARQDRAASAPAHSPAESAARFGAFRQALQGRDRATGDQTELSPREKSHPEEHTP</sequence>
<dbReference type="PANTHER" id="PTHR45436">
    <property type="entry name" value="SENSOR HISTIDINE KINASE YKOH"/>
    <property type="match status" value="1"/>
</dbReference>
<feature type="compositionally biased region" description="Low complexity" evidence="6">
    <location>
        <begin position="461"/>
        <end position="474"/>
    </location>
</feature>
<evidence type="ECO:0000256" key="1">
    <source>
        <dbReference type="ARBA" id="ARBA00000085"/>
    </source>
</evidence>
<dbReference type="SUPFAM" id="SSF55874">
    <property type="entry name" value="ATPase domain of HSP90 chaperone/DNA topoisomerase II/histidine kinase"/>
    <property type="match status" value="1"/>
</dbReference>
<dbReference type="AlphaFoldDB" id="A0A286DYA5"/>
<keyword evidence="7" id="KW-0472">Membrane</keyword>
<feature type="transmembrane region" description="Helical" evidence="7">
    <location>
        <begin position="21"/>
        <end position="42"/>
    </location>
</feature>
<dbReference type="InterPro" id="IPR050428">
    <property type="entry name" value="TCS_sensor_his_kinase"/>
</dbReference>
<dbReference type="Proteomes" id="UP000219072">
    <property type="component" value="Unassembled WGS sequence"/>
</dbReference>
<gene>
    <name evidence="9" type="ORF">SAMN06297387_111172</name>
</gene>
<feature type="compositionally biased region" description="Low complexity" evidence="6">
    <location>
        <begin position="373"/>
        <end position="389"/>
    </location>
</feature>
<evidence type="ECO:0000256" key="5">
    <source>
        <dbReference type="ARBA" id="ARBA00022777"/>
    </source>
</evidence>
<evidence type="ECO:0000256" key="4">
    <source>
        <dbReference type="ARBA" id="ARBA00022679"/>
    </source>
</evidence>
<dbReference type="EC" id="2.7.13.3" evidence="2"/>
<dbReference type="GO" id="GO:0004673">
    <property type="term" value="F:protein histidine kinase activity"/>
    <property type="evidence" value="ECO:0007669"/>
    <property type="project" value="UniProtKB-EC"/>
</dbReference>
<protein>
    <recommendedName>
        <fullName evidence="2">histidine kinase</fullName>
        <ecNumber evidence="2">2.7.13.3</ecNumber>
    </recommendedName>
</protein>
<dbReference type="PANTHER" id="PTHR45436:SF5">
    <property type="entry name" value="SENSOR HISTIDINE KINASE TRCS"/>
    <property type="match status" value="1"/>
</dbReference>
<evidence type="ECO:0000256" key="3">
    <source>
        <dbReference type="ARBA" id="ARBA00022553"/>
    </source>
</evidence>
<keyword evidence="3" id="KW-0597">Phosphoprotein</keyword>
<organism evidence="9 10">
    <name type="scientific">Streptomyces zhaozhouensis</name>
    <dbReference type="NCBI Taxonomy" id="1300267"/>
    <lineage>
        <taxon>Bacteria</taxon>
        <taxon>Bacillati</taxon>
        <taxon>Actinomycetota</taxon>
        <taxon>Actinomycetes</taxon>
        <taxon>Kitasatosporales</taxon>
        <taxon>Streptomycetaceae</taxon>
        <taxon>Streptomyces</taxon>
    </lineage>
</organism>
<feature type="compositionally biased region" description="Pro residues" evidence="6">
    <location>
        <begin position="390"/>
        <end position="407"/>
    </location>
</feature>
<evidence type="ECO:0000259" key="8">
    <source>
        <dbReference type="SMART" id="SM00387"/>
    </source>
</evidence>
<keyword evidence="4" id="KW-0808">Transferase</keyword>